<dbReference type="GO" id="GO:0009055">
    <property type="term" value="F:electron transfer activity"/>
    <property type="evidence" value="ECO:0007669"/>
    <property type="project" value="InterPro"/>
</dbReference>
<protein>
    <submittedName>
        <fullName evidence="7">Putative heme-binding domain-containing protein</fullName>
    </submittedName>
</protein>
<dbReference type="EMBL" id="FSRC01000003">
    <property type="protein sequence ID" value="SIO16373.1"/>
    <property type="molecule type" value="Genomic_DNA"/>
</dbReference>
<dbReference type="PANTHER" id="PTHR33546:SF1">
    <property type="entry name" value="LARGE, MULTIFUNCTIONAL SECRETED PROTEIN"/>
    <property type="match status" value="1"/>
</dbReference>
<accession>A0A1N6H9D2</accession>
<keyword evidence="5" id="KW-0732">Signal</keyword>
<reference evidence="8" key="1">
    <citation type="submission" date="2016-11" db="EMBL/GenBank/DDBJ databases">
        <authorList>
            <person name="Varghese N."/>
            <person name="Submissions S."/>
        </authorList>
    </citation>
    <scope>NUCLEOTIDE SEQUENCE [LARGE SCALE GENOMIC DNA]</scope>
    <source>
        <strain evidence="8">DSM 15292</strain>
    </source>
</reference>
<dbReference type="Gene3D" id="1.25.10.10">
    <property type="entry name" value="Leucine-rich Repeat Variant"/>
    <property type="match status" value="1"/>
</dbReference>
<evidence type="ECO:0000259" key="6">
    <source>
        <dbReference type="PROSITE" id="PS51007"/>
    </source>
</evidence>
<dbReference type="PROSITE" id="PS51007">
    <property type="entry name" value="CYTC"/>
    <property type="match status" value="1"/>
</dbReference>
<keyword evidence="8" id="KW-1185">Reference proteome</keyword>
<evidence type="ECO:0000256" key="1">
    <source>
        <dbReference type="ARBA" id="ARBA00022617"/>
    </source>
</evidence>
<evidence type="ECO:0000256" key="4">
    <source>
        <dbReference type="PROSITE-ProRule" id="PRU00433"/>
    </source>
</evidence>
<organism evidence="7 8">
    <name type="scientific">Algoriphagus halophilus</name>
    <dbReference type="NCBI Taxonomy" id="226505"/>
    <lineage>
        <taxon>Bacteria</taxon>
        <taxon>Pseudomonadati</taxon>
        <taxon>Bacteroidota</taxon>
        <taxon>Cytophagia</taxon>
        <taxon>Cytophagales</taxon>
        <taxon>Cyclobacteriaceae</taxon>
        <taxon>Algoriphagus</taxon>
    </lineage>
</organism>
<dbReference type="Pfam" id="PF23500">
    <property type="entry name" value="DUF7133"/>
    <property type="match status" value="1"/>
</dbReference>
<dbReference type="Pfam" id="PF00034">
    <property type="entry name" value="Cytochrom_C"/>
    <property type="match status" value="1"/>
</dbReference>
<dbReference type="SUPFAM" id="SSF46626">
    <property type="entry name" value="Cytochrome c"/>
    <property type="match status" value="1"/>
</dbReference>
<dbReference type="InterPro" id="IPR016024">
    <property type="entry name" value="ARM-type_fold"/>
</dbReference>
<dbReference type="InterPro" id="IPR013427">
    <property type="entry name" value="Haem-bd_dom_put"/>
</dbReference>
<dbReference type="GO" id="GO:0020037">
    <property type="term" value="F:heme binding"/>
    <property type="evidence" value="ECO:0007669"/>
    <property type="project" value="InterPro"/>
</dbReference>
<sequence length="887" mass="97312">MTKIRIPILSTLLLSLLFGCSKYKPATTLDNDELKAYFSPANVDPSNIPADSTLLDMTNIAGPDIVPSPACLAVSPNGEIFVGVDMMGSLGKEPGKGSIVKLIDRDNDGVYETHIEFAKADNPRGIMPVGDQVFVLHTVFNETTGEAERMDLVEFVDKDHDGVADGPANPLIKNICSPESLRSRGTDHATNGIRMGIDGWIYVAVGDFGFHEAEDRSGKKMTMLGGGIVRVRPDGTEMEVYAHGTRNIYDVAIDPFMNIYTRGNTNDGGGWNIRFIHYVQSGEYGYPSLFKNFTDEIIPALADLGGGSGTGSYFMDDDRWPAEFNHVPMMADWGRSQLFIHRVTMDGPGFTQQDERFIKLSQITDVDVDGSGRMFLAAWDGAGYKGSPEKGYVVKVVPKDWTYEAFPDLKAASVAELGELLKAGNSVTRFHAQQELLKRPLDEVAMEALKIAQDKTLPLQNRVAGIFTYAQAACTNGVEELLKLSEEDKIREFALRALTDRKSCLSNVPEEPFLAAVHDANPRVQVAAIVGLGRLGKKDAAKTLLEINVPASAKIPQPGIEGPHATPNSDIILPHLAVKSLVELDAVDATVEAIRTNPKLALWTLRYMHDPKAVEGLMNAYEGSSDQELKDEILSTLARLYMEEAPYDGSWWWSTRPDTHGPYYKGITWDSSDKIKTFLVQEFEKSNPSKKNFFAGLNDRNRLEISELGTVSEEVIIEENPQVDFEAIKNKKGQVGESSIEDVILAVAAIKGDPVKGKALFTSQGCIACHSIEKGDVMKGPFMGQIGSIMNRDQITESIMKPNASISQGFASFMIDTKDGDTYMGFITAESADELTLRDITGKATTIQKNNIRSRKEMENSIMPAGLANSLSFEELASLVTYLQQQK</sequence>
<evidence type="ECO:0000256" key="5">
    <source>
        <dbReference type="SAM" id="SignalP"/>
    </source>
</evidence>
<proteinExistence type="predicted"/>
<evidence type="ECO:0000313" key="7">
    <source>
        <dbReference type="EMBL" id="SIO16373.1"/>
    </source>
</evidence>
<dbReference type="Gene3D" id="1.10.760.10">
    <property type="entry name" value="Cytochrome c-like domain"/>
    <property type="match status" value="1"/>
</dbReference>
<feature type="chain" id="PRO_5012613526" evidence="5">
    <location>
        <begin position="27"/>
        <end position="887"/>
    </location>
</feature>
<dbReference type="GO" id="GO:0046872">
    <property type="term" value="F:metal ion binding"/>
    <property type="evidence" value="ECO:0007669"/>
    <property type="project" value="UniProtKB-KW"/>
</dbReference>
<feature type="domain" description="Cytochrome c" evidence="6">
    <location>
        <begin position="752"/>
        <end position="887"/>
    </location>
</feature>
<dbReference type="PROSITE" id="PS51257">
    <property type="entry name" value="PROKAR_LIPOPROTEIN"/>
    <property type="match status" value="1"/>
</dbReference>
<dbReference type="InterPro" id="IPR009056">
    <property type="entry name" value="Cyt_c-like_dom"/>
</dbReference>
<dbReference type="InterPro" id="IPR055557">
    <property type="entry name" value="DUF7133"/>
</dbReference>
<evidence type="ECO:0000256" key="3">
    <source>
        <dbReference type="ARBA" id="ARBA00023004"/>
    </source>
</evidence>
<feature type="signal peptide" evidence="5">
    <location>
        <begin position="1"/>
        <end position="26"/>
    </location>
</feature>
<dbReference type="SUPFAM" id="SSF48371">
    <property type="entry name" value="ARM repeat"/>
    <property type="match status" value="1"/>
</dbReference>
<dbReference type="InterPro" id="IPR036909">
    <property type="entry name" value="Cyt_c-like_dom_sf"/>
</dbReference>
<dbReference type="InterPro" id="IPR011041">
    <property type="entry name" value="Quinoprot_gluc/sorb_DH_b-prop"/>
</dbReference>
<name>A0A1N6H9D2_9BACT</name>
<dbReference type="AlphaFoldDB" id="A0A1N6H9D2"/>
<keyword evidence="1 4" id="KW-0349">Heme</keyword>
<keyword evidence="3 4" id="KW-0408">Iron</keyword>
<gene>
    <name evidence="7" type="ORF">SAMN05444394_3663</name>
</gene>
<dbReference type="InterPro" id="IPR011989">
    <property type="entry name" value="ARM-like"/>
</dbReference>
<dbReference type="InterPro" id="IPR011042">
    <property type="entry name" value="6-blade_b-propeller_TolB-like"/>
</dbReference>
<dbReference type="STRING" id="226505.SAMN05444394_3663"/>
<dbReference type="Proteomes" id="UP000185221">
    <property type="component" value="Unassembled WGS sequence"/>
</dbReference>
<dbReference type="OrthoDB" id="9808161at2"/>
<dbReference type="PANTHER" id="PTHR33546">
    <property type="entry name" value="LARGE, MULTIFUNCTIONAL SECRETED PROTEIN-RELATED"/>
    <property type="match status" value="1"/>
</dbReference>
<dbReference type="SUPFAM" id="SSF50952">
    <property type="entry name" value="Soluble quinoprotein glucose dehydrogenase"/>
    <property type="match status" value="1"/>
</dbReference>
<dbReference type="Gene3D" id="2.120.10.30">
    <property type="entry name" value="TolB, C-terminal domain"/>
    <property type="match status" value="1"/>
</dbReference>
<evidence type="ECO:0000313" key="8">
    <source>
        <dbReference type="Proteomes" id="UP000185221"/>
    </source>
</evidence>
<evidence type="ECO:0000256" key="2">
    <source>
        <dbReference type="ARBA" id="ARBA00022723"/>
    </source>
</evidence>
<dbReference type="NCBIfam" id="TIGR02603">
    <property type="entry name" value="CxxCH_TIGR02603"/>
    <property type="match status" value="1"/>
</dbReference>
<dbReference type="RefSeq" id="WP_074226435.1">
    <property type="nucleotide sequence ID" value="NZ_FSRC01000003.1"/>
</dbReference>
<keyword evidence="2 4" id="KW-0479">Metal-binding</keyword>